<dbReference type="InterPro" id="IPR011992">
    <property type="entry name" value="EF-hand-dom_pair"/>
</dbReference>
<dbReference type="Gene3D" id="1.10.238.10">
    <property type="entry name" value="EF-hand"/>
    <property type="match status" value="1"/>
</dbReference>
<dbReference type="PROSITE" id="PS50222">
    <property type="entry name" value="EF_HAND_2"/>
    <property type="match status" value="1"/>
</dbReference>
<dbReference type="EMBL" id="JAGKQM010000019">
    <property type="protein sequence ID" value="KAH0860433.1"/>
    <property type="molecule type" value="Genomic_DNA"/>
</dbReference>
<protein>
    <recommendedName>
        <fullName evidence="1">EF-hand domain-containing protein</fullName>
    </recommendedName>
</protein>
<dbReference type="Pfam" id="PF13499">
    <property type="entry name" value="EF-hand_7"/>
    <property type="match status" value="1"/>
</dbReference>
<evidence type="ECO:0000259" key="1">
    <source>
        <dbReference type="PROSITE" id="PS50222"/>
    </source>
</evidence>
<reference evidence="2 3" key="1">
    <citation type="submission" date="2021-05" db="EMBL/GenBank/DDBJ databases">
        <title>Genome Assembly of Synthetic Allotetraploid Brassica napus Reveals Homoeologous Exchanges between Subgenomes.</title>
        <authorList>
            <person name="Davis J.T."/>
        </authorList>
    </citation>
    <scope>NUCLEOTIDE SEQUENCE [LARGE SCALE GENOMIC DNA]</scope>
    <source>
        <strain evidence="3">cv. Da-Ae</strain>
        <tissue evidence="2">Seedling</tissue>
    </source>
</reference>
<dbReference type="Proteomes" id="UP000824890">
    <property type="component" value="Unassembled WGS sequence"/>
</dbReference>
<organism evidence="2 3">
    <name type="scientific">Brassica napus</name>
    <name type="common">Rape</name>
    <dbReference type="NCBI Taxonomy" id="3708"/>
    <lineage>
        <taxon>Eukaryota</taxon>
        <taxon>Viridiplantae</taxon>
        <taxon>Streptophyta</taxon>
        <taxon>Embryophyta</taxon>
        <taxon>Tracheophyta</taxon>
        <taxon>Spermatophyta</taxon>
        <taxon>Magnoliopsida</taxon>
        <taxon>eudicotyledons</taxon>
        <taxon>Gunneridae</taxon>
        <taxon>Pentapetalae</taxon>
        <taxon>rosids</taxon>
        <taxon>malvids</taxon>
        <taxon>Brassicales</taxon>
        <taxon>Brassicaceae</taxon>
        <taxon>Brassiceae</taxon>
        <taxon>Brassica</taxon>
    </lineage>
</organism>
<name>A0ABQ7XWW6_BRANA</name>
<accession>A0ABQ7XWW6</accession>
<feature type="domain" description="EF-hand" evidence="1">
    <location>
        <begin position="35"/>
        <end position="70"/>
    </location>
</feature>
<keyword evidence="3" id="KW-1185">Reference proteome</keyword>
<proteinExistence type="predicted"/>
<gene>
    <name evidence="2" type="ORF">HID58_088694</name>
</gene>
<dbReference type="SUPFAM" id="SSF47473">
    <property type="entry name" value="EF-hand"/>
    <property type="match status" value="1"/>
</dbReference>
<dbReference type="SMART" id="SM00054">
    <property type="entry name" value="EFh"/>
    <property type="match status" value="1"/>
</dbReference>
<sequence>MDLRLISGVLESSFIFSSVVSLPFGQVIAEHLSVEEVAGIKEAFEMMDSNKTGKINLEQLKHGLHKLGQQQMADADLQILMEAIQGFQML</sequence>
<comment type="caution">
    <text evidence="2">The sequence shown here is derived from an EMBL/GenBank/DDBJ whole genome shotgun (WGS) entry which is preliminary data.</text>
</comment>
<evidence type="ECO:0000313" key="3">
    <source>
        <dbReference type="Proteomes" id="UP000824890"/>
    </source>
</evidence>
<evidence type="ECO:0000313" key="2">
    <source>
        <dbReference type="EMBL" id="KAH0860433.1"/>
    </source>
</evidence>
<dbReference type="InterPro" id="IPR002048">
    <property type="entry name" value="EF_hand_dom"/>
</dbReference>